<proteinExistence type="predicted"/>
<protein>
    <recommendedName>
        <fullName evidence="2">FLYWCH-type domain-containing protein</fullName>
    </recommendedName>
</protein>
<organism evidence="1">
    <name type="scientific">Schizaphis graminum</name>
    <name type="common">Green bug aphid</name>
    <dbReference type="NCBI Taxonomy" id="13262"/>
    <lineage>
        <taxon>Eukaryota</taxon>
        <taxon>Metazoa</taxon>
        <taxon>Ecdysozoa</taxon>
        <taxon>Arthropoda</taxon>
        <taxon>Hexapoda</taxon>
        <taxon>Insecta</taxon>
        <taxon>Pterygota</taxon>
        <taxon>Neoptera</taxon>
        <taxon>Paraneoptera</taxon>
        <taxon>Hemiptera</taxon>
        <taxon>Sternorrhyncha</taxon>
        <taxon>Aphidomorpha</taxon>
        <taxon>Aphidoidea</taxon>
        <taxon>Aphididae</taxon>
        <taxon>Aphidini</taxon>
        <taxon>Schizaphis</taxon>
    </lineage>
</organism>
<dbReference type="Gene3D" id="2.20.25.240">
    <property type="match status" value="1"/>
</dbReference>
<gene>
    <name evidence="1" type="ORF">g.166085</name>
</gene>
<sequence length="209" mass="24425">MCIGYNLNSYINMDSQSQHLIDHNYIQHFKEEMNVSNHIVDHDYALPVITSVPDNDDEDVPDDVIVEKPKIYKILPGIQRNTKIYVDNLGYKYYKKKLLVNTITLICERQRNPSRPICYGTASISIDISDNHISIRNPHNHEPPVIDLNVPLLRNALTERGLDPTFTTMSVRSIYNNEIIWHQEAAKNYTYTQTKARVKRMRRLRKLKC</sequence>
<evidence type="ECO:0008006" key="2">
    <source>
        <dbReference type="Google" id="ProtNLM"/>
    </source>
</evidence>
<dbReference type="AlphaFoldDB" id="A0A2S2P2E0"/>
<evidence type="ECO:0000313" key="1">
    <source>
        <dbReference type="EMBL" id="MBY23661.1"/>
    </source>
</evidence>
<dbReference type="EMBL" id="GGMR01011042">
    <property type="protein sequence ID" value="MBY23661.1"/>
    <property type="molecule type" value="Transcribed_RNA"/>
</dbReference>
<name>A0A2S2P2E0_SCHGA</name>
<reference evidence="1" key="1">
    <citation type="submission" date="2018-04" db="EMBL/GenBank/DDBJ databases">
        <title>Transcriptome of Schizaphis graminum biotype I.</title>
        <authorList>
            <person name="Scully E.D."/>
            <person name="Geib S.M."/>
            <person name="Palmer N.A."/>
            <person name="Koch K."/>
            <person name="Bradshaw J."/>
            <person name="Heng-Moss T."/>
            <person name="Sarath G."/>
        </authorList>
    </citation>
    <scope>NUCLEOTIDE SEQUENCE</scope>
</reference>
<accession>A0A2S2P2E0</accession>